<evidence type="ECO:0000313" key="8">
    <source>
        <dbReference type="Proteomes" id="UP000050867"/>
    </source>
</evidence>
<dbReference type="AlphaFoldDB" id="A0A0T6LWK6"/>
<accession>A0A0T6LWK6</accession>
<dbReference type="Pfam" id="PF00392">
    <property type="entry name" value="GntR"/>
    <property type="match status" value="1"/>
</dbReference>
<proteinExistence type="inferred from homology"/>
<comment type="caution">
    <text evidence="7">The sequence shown here is derived from an EMBL/GenBank/DDBJ whole genome shotgun (WGS) entry which is preliminary data.</text>
</comment>
<sequence>MAQWTSSVGAARMARLLASGGPGRGPAYRRLAAGVRSLVTEGGVPVGARLPAERELARALGVSRTTVAAAFEVLREEGFLRSRRGAGSWTALPSGHVEPAQGVHPVAVEHAGRVIDLGSAALAAPEPWLSLAARGAAEELAAFTGSHGYYQAGLPALREELAARYTARGVPTAPEQILVSSGGAMGALTLLMGLLVRPADRVAVEAPGYANVLAMLARCGARRVPVGIGAGGWDMEAWRRVLREAAPRLAYVIPDFHNPTGVLVGDDQRRELVERARAVGAVVLVDETMVDLALDPWITPARPVAAFDRAGSTVVTVGSAGKVFWGGLRIGWVRAAPALVRRMAAARVCVDLGTPVLEQLVVLRLLTDHLEPVLGAQRDRLRAGRDALAVALRRELPEWEFTVPGGGMTLWVRTAGLSGSRLAAAGERLGVRLASGPRFGVDGAFESFLRLPFTVGEAVAREAVARLVTAASEVREGGAAEETEVFVA</sequence>
<evidence type="ECO:0000256" key="5">
    <source>
        <dbReference type="ARBA" id="ARBA00023163"/>
    </source>
</evidence>
<dbReference type="STRING" id="76728.AQ490_15530"/>
<dbReference type="InterPro" id="IPR000524">
    <property type="entry name" value="Tscrpt_reg_HTH_GntR"/>
</dbReference>
<dbReference type="SUPFAM" id="SSF53383">
    <property type="entry name" value="PLP-dependent transferases"/>
    <property type="match status" value="1"/>
</dbReference>
<dbReference type="PANTHER" id="PTHR46577:SF1">
    <property type="entry name" value="HTH-TYPE TRANSCRIPTIONAL REGULATORY PROTEIN GABR"/>
    <property type="match status" value="1"/>
</dbReference>
<keyword evidence="5" id="KW-0804">Transcription</keyword>
<dbReference type="CDD" id="cd00609">
    <property type="entry name" value="AAT_like"/>
    <property type="match status" value="1"/>
</dbReference>
<reference evidence="7 8" key="1">
    <citation type="submission" date="2015-10" db="EMBL/GenBank/DDBJ databases">
        <title>Draft genome sequence of pyrrolomycin-producing Streptomyces vitaminophilus.</title>
        <authorList>
            <person name="Graham D.E."/>
            <person name="Mahan K.M."/>
            <person name="Klingeman D.M."/>
            <person name="Hettich R.L."/>
            <person name="Parry R.J."/>
        </authorList>
    </citation>
    <scope>NUCLEOTIDE SEQUENCE [LARGE SCALE GENOMIC DNA]</scope>
    <source>
        <strain evidence="7 8">ATCC 31673</strain>
    </source>
</reference>
<dbReference type="CDD" id="cd07377">
    <property type="entry name" value="WHTH_GntR"/>
    <property type="match status" value="1"/>
</dbReference>
<gene>
    <name evidence="7" type="ORF">AQ490_15530</name>
</gene>
<organism evidence="7 8">
    <name type="scientific">Wenjunlia vitaminophila</name>
    <name type="common">Streptomyces vitaminophilus</name>
    <dbReference type="NCBI Taxonomy" id="76728"/>
    <lineage>
        <taxon>Bacteria</taxon>
        <taxon>Bacillati</taxon>
        <taxon>Actinomycetota</taxon>
        <taxon>Actinomycetes</taxon>
        <taxon>Kitasatosporales</taxon>
        <taxon>Streptomycetaceae</taxon>
        <taxon>Wenjunlia</taxon>
    </lineage>
</organism>
<dbReference type="InterPro" id="IPR015421">
    <property type="entry name" value="PyrdxlP-dep_Trfase_major"/>
</dbReference>
<dbReference type="PROSITE" id="PS50949">
    <property type="entry name" value="HTH_GNTR"/>
    <property type="match status" value="1"/>
</dbReference>
<dbReference type="GO" id="GO:0003677">
    <property type="term" value="F:DNA binding"/>
    <property type="evidence" value="ECO:0007669"/>
    <property type="project" value="UniProtKB-KW"/>
</dbReference>
<dbReference type="PRINTS" id="PR00035">
    <property type="entry name" value="HTHGNTR"/>
</dbReference>
<keyword evidence="2" id="KW-0663">Pyridoxal phosphate</keyword>
<dbReference type="InterPro" id="IPR036390">
    <property type="entry name" value="WH_DNA-bd_sf"/>
</dbReference>
<feature type="domain" description="HTH gntR-type" evidence="6">
    <location>
        <begin position="25"/>
        <end position="93"/>
    </location>
</feature>
<keyword evidence="8" id="KW-1185">Reference proteome</keyword>
<evidence type="ECO:0000256" key="1">
    <source>
        <dbReference type="ARBA" id="ARBA00005384"/>
    </source>
</evidence>
<dbReference type="Gene3D" id="3.40.640.10">
    <property type="entry name" value="Type I PLP-dependent aspartate aminotransferase-like (Major domain)"/>
    <property type="match status" value="1"/>
</dbReference>
<dbReference type="EMBL" id="LLZU01000005">
    <property type="protein sequence ID" value="KRV50491.1"/>
    <property type="molecule type" value="Genomic_DNA"/>
</dbReference>
<keyword evidence="3" id="KW-0805">Transcription regulation</keyword>
<dbReference type="InterPro" id="IPR004839">
    <property type="entry name" value="Aminotransferase_I/II_large"/>
</dbReference>
<dbReference type="GO" id="GO:0003700">
    <property type="term" value="F:DNA-binding transcription factor activity"/>
    <property type="evidence" value="ECO:0007669"/>
    <property type="project" value="InterPro"/>
</dbReference>
<evidence type="ECO:0000313" key="7">
    <source>
        <dbReference type="EMBL" id="KRV50491.1"/>
    </source>
</evidence>
<dbReference type="eggNOG" id="COG1167">
    <property type="taxonomic scope" value="Bacteria"/>
</dbReference>
<dbReference type="Gene3D" id="1.10.10.10">
    <property type="entry name" value="Winged helix-like DNA-binding domain superfamily/Winged helix DNA-binding domain"/>
    <property type="match status" value="1"/>
</dbReference>
<dbReference type="Pfam" id="PF00155">
    <property type="entry name" value="Aminotran_1_2"/>
    <property type="match status" value="1"/>
</dbReference>
<name>A0A0T6LWK6_WENVI</name>
<dbReference type="SUPFAM" id="SSF46785">
    <property type="entry name" value="Winged helix' DNA-binding domain"/>
    <property type="match status" value="1"/>
</dbReference>
<dbReference type="InterPro" id="IPR036388">
    <property type="entry name" value="WH-like_DNA-bd_sf"/>
</dbReference>
<evidence type="ECO:0000256" key="2">
    <source>
        <dbReference type="ARBA" id="ARBA00022898"/>
    </source>
</evidence>
<evidence type="ECO:0000256" key="4">
    <source>
        <dbReference type="ARBA" id="ARBA00023125"/>
    </source>
</evidence>
<dbReference type="RefSeq" id="WP_026219758.1">
    <property type="nucleotide sequence ID" value="NZ_LLZU01000005.1"/>
</dbReference>
<dbReference type="InterPro" id="IPR015424">
    <property type="entry name" value="PyrdxlP-dep_Trfase"/>
</dbReference>
<dbReference type="SMART" id="SM00345">
    <property type="entry name" value="HTH_GNTR"/>
    <property type="match status" value="1"/>
</dbReference>
<dbReference type="InterPro" id="IPR051446">
    <property type="entry name" value="HTH_trans_reg/aminotransferase"/>
</dbReference>
<evidence type="ECO:0000256" key="3">
    <source>
        <dbReference type="ARBA" id="ARBA00023015"/>
    </source>
</evidence>
<comment type="similarity">
    <text evidence="1">In the C-terminal section; belongs to the class-I pyridoxal-phosphate-dependent aminotransferase family.</text>
</comment>
<dbReference type="GO" id="GO:0030170">
    <property type="term" value="F:pyridoxal phosphate binding"/>
    <property type="evidence" value="ECO:0007669"/>
    <property type="project" value="InterPro"/>
</dbReference>
<evidence type="ECO:0000259" key="6">
    <source>
        <dbReference type="PROSITE" id="PS50949"/>
    </source>
</evidence>
<dbReference type="PANTHER" id="PTHR46577">
    <property type="entry name" value="HTH-TYPE TRANSCRIPTIONAL REGULATORY PROTEIN GABR"/>
    <property type="match status" value="1"/>
</dbReference>
<dbReference type="OrthoDB" id="199743at2"/>
<keyword evidence="4" id="KW-0238">DNA-binding</keyword>
<protein>
    <submittedName>
        <fullName evidence="7">GntR family transcriptional regulator</fullName>
    </submittedName>
</protein>
<dbReference type="Proteomes" id="UP000050867">
    <property type="component" value="Unassembled WGS sequence"/>
</dbReference>